<dbReference type="InterPro" id="IPR000014">
    <property type="entry name" value="PAS"/>
</dbReference>
<dbReference type="eggNOG" id="COG5001">
    <property type="taxonomic scope" value="Bacteria"/>
</dbReference>
<evidence type="ECO:0000313" key="6">
    <source>
        <dbReference type="EMBL" id="AQZ53334.1"/>
    </source>
</evidence>
<keyword evidence="1" id="KW-0472">Membrane</keyword>
<dbReference type="STRING" id="1122214.Mame_04034"/>
<dbReference type="PANTHER" id="PTHR44757">
    <property type="entry name" value="DIGUANYLATE CYCLASE DGCP"/>
    <property type="match status" value="1"/>
</dbReference>
<dbReference type="InterPro" id="IPR035919">
    <property type="entry name" value="EAL_sf"/>
</dbReference>
<dbReference type="CDD" id="cd01948">
    <property type="entry name" value="EAL"/>
    <property type="match status" value="1"/>
</dbReference>
<dbReference type="Pfam" id="PF00563">
    <property type="entry name" value="EAL"/>
    <property type="match status" value="1"/>
</dbReference>
<dbReference type="Pfam" id="PF00990">
    <property type="entry name" value="GGDEF"/>
    <property type="match status" value="1"/>
</dbReference>
<dbReference type="InterPro" id="IPR052155">
    <property type="entry name" value="Biofilm_reg_signaling"/>
</dbReference>
<feature type="domain" description="PAC" evidence="3">
    <location>
        <begin position="221"/>
        <end position="273"/>
    </location>
</feature>
<proteinExistence type="predicted"/>
<dbReference type="PANTHER" id="PTHR44757:SF2">
    <property type="entry name" value="BIOFILM ARCHITECTURE MAINTENANCE PROTEIN MBAA"/>
    <property type="match status" value="1"/>
</dbReference>
<evidence type="ECO:0000259" key="5">
    <source>
        <dbReference type="PROSITE" id="PS50887"/>
    </source>
</evidence>
<dbReference type="RefSeq" id="WP_018066728.1">
    <property type="nucleotide sequence ID" value="NZ_CP020330.1"/>
</dbReference>
<evidence type="ECO:0000259" key="4">
    <source>
        <dbReference type="PROSITE" id="PS50883"/>
    </source>
</evidence>
<dbReference type="InterPro" id="IPR013767">
    <property type="entry name" value="PAS_fold"/>
</dbReference>
<dbReference type="GO" id="GO:0006355">
    <property type="term" value="P:regulation of DNA-templated transcription"/>
    <property type="evidence" value="ECO:0007669"/>
    <property type="project" value="InterPro"/>
</dbReference>
<protein>
    <submittedName>
        <fullName evidence="6">Cyclic di-GMP phosphodiesterase Gmr</fullName>
        <ecNumber evidence="6">3.1.4.52</ecNumber>
    </submittedName>
</protein>
<dbReference type="InterPro" id="IPR035965">
    <property type="entry name" value="PAS-like_dom_sf"/>
</dbReference>
<dbReference type="CDD" id="cd00130">
    <property type="entry name" value="PAS"/>
    <property type="match status" value="1"/>
</dbReference>
<organism evidence="6 7">
    <name type="scientific">Martelella mediterranea DSM 17316</name>
    <dbReference type="NCBI Taxonomy" id="1122214"/>
    <lineage>
        <taxon>Bacteria</taxon>
        <taxon>Pseudomonadati</taxon>
        <taxon>Pseudomonadota</taxon>
        <taxon>Alphaproteobacteria</taxon>
        <taxon>Hyphomicrobiales</taxon>
        <taxon>Aurantimonadaceae</taxon>
        <taxon>Martelella</taxon>
    </lineage>
</organism>
<dbReference type="Proteomes" id="UP000191135">
    <property type="component" value="Chromosome"/>
</dbReference>
<dbReference type="SMART" id="SM00052">
    <property type="entry name" value="EAL"/>
    <property type="match status" value="1"/>
</dbReference>
<dbReference type="InterPro" id="IPR000700">
    <property type="entry name" value="PAS-assoc_C"/>
</dbReference>
<feature type="domain" description="PAS" evidence="2">
    <location>
        <begin position="148"/>
        <end position="218"/>
    </location>
</feature>
<dbReference type="Pfam" id="PF00989">
    <property type="entry name" value="PAS"/>
    <property type="match status" value="1"/>
</dbReference>
<evidence type="ECO:0000256" key="1">
    <source>
        <dbReference type="SAM" id="Phobius"/>
    </source>
</evidence>
<dbReference type="Gene3D" id="3.20.20.450">
    <property type="entry name" value="EAL domain"/>
    <property type="match status" value="1"/>
</dbReference>
<dbReference type="SMART" id="SM00267">
    <property type="entry name" value="GGDEF"/>
    <property type="match status" value="1"/>
</dbReference>
<dbReference type="NCBIfam" id="TIGR00229">
    <property type="entry name" value="sensory_box"/>
    <property type="match status" value="2"/>
</dbReference>
<reference evidence="6 7" key="1">
    <citation type="submission" date="2017-03" db="EMBL/GenBank/DDBJ databases">
        <title>Foreign affairs: Plasmid Transfer between Roseobacters and Rhizobia.</title>
        <authorList>
            <person name="Bartling P."/>
            <person name="Bunk B."/>
            <person name="Overmann J."/>
            <person name="Brinkmann H."/>
            <person name="Petersen J."/>
        </authorList>
    </citation>
    <scope>NUCLEOTIDE SEQUENCE [LARGE SCALE GENOMIC DNA]</scope>
    <source>
        <strain evidence="6 7">MACL11</strain>
    </source>
</reference>
<keyword evidence="1" id="KW-0812">Transmembrane</keyword>
<dbReference type="SMART" id="SM00091">
    <property type="entry name" value="PAS"/>
    <property type="match status" value="2"/>
</dbReference>
<dbReference type="NCBIfam" id="TIGR00254">
    <property type="entry name" value="GGDEF"/>
    <property type="match status" value="1"/>
</dbReference>
<evidence type="ECO:0000259" key="2">
    <source>
        <dbReference type="PROSITE" id="PS50112"/>
    </source>
</evidence>
<keyword evidence="6" id="KW-0378">Hydrolase</keyword>
<dbReference type="SUPFAM" id="SSF141868">
    <property type="entry name" value="EAL domain-like"/>
    <property type="match status" value="1"/>
</dbReference>
<dbReference type="PROSITE" id="PS50113">
    <property type="entry name" value="PAC"/>
    <property type="match status" value="1"/>
</dbReference>
<dbReference type="EMBL" id="CP020330">
    <property type="protein sequence ID" value="AQZ53334.1"/>
    <property type="molecule type" value="Genomic_DNA"/>
</dbReference>
<dbReference type="InterPro" id="IPR029787">
    <property type="entry name" value="Nucleotide_cyclase"/>
</dbReference>
<dbReference type="KEGG" id="mmed:Mame_04034"/>
<feature type="transmembrane region" description="Helical" evidence="1">
    <location>
        <begin position="115"/>
        <end position="136"/>
    </location>
</feature>
<dbReference type="SUPFAM" id="SSF55073">
    <property type="entry name" value="Nucleotide cyclase"/>
    <property type="match status" value="1"/>
</dbReference>
<dbReference type="GO" id="GO:0071111">
    <property type="term" value="F:cyclic-guanylate-specific phosphodiesterase activity"/>
    <property type="evidence" value="ECO:0007669"/>
    <property type="project" value="UniProtKB-EC"/>
</dbReference>
<dbReference type="InterPro" id="IPR001633">
    <property type="entry name" value="EAL_dom"/>
</dbReference>
<name>A0A1U9Z6P1_9HYPH</name>
<dbReference type="InterPro" id="IPR000160">
    <property type="entry name" value="GGDEF_dom"/>
</dbReference>
<dbReference type="Gene3D" id="3.30.70.270">
    <property type="match status" value="1"/>
</dbReference>
<evidence type="ECO:0000259" key="3">
    <source>
        <dbReference type="PROSITE" id="PS50113"/>
    </source>
</evidence>
<dbReference type="PROSITE" id="PS50887">
    <property type="entry name" value="GGDEF"/>
    <property type="match status" value="1"/>
</dbReference>
<dbReference type="CDD" id="cd01949">
    <property type="entry name" value="GGDEF"/>
    <property type="match status" value="1"/>
</dbReference>
<dbReference type="Gene3D" id="3.30.450.20">
    <property type="entry name" value="PAS domain"/>
    <property type="match status" value="2"/>
</dbReference>
<keyword evidence="7" id="KW-1185">Reference proteome</keyword>
<dbReference type="PROSITE" id="PS50112">
    <property type="entry name" value="PAS"/>
    <property type="match status" value="1"/>
</dbReference>
<dbReference type="Pfam" id="PF08448">
    <property type="entry name" value="PAS_4"/>
    <property type="match status" value="1"/>
</dbReference>
<evidence type="ECO:0000313" key="7">
    <source>
        <dbReference type="Proteomes" id="UP000191135"/>
    </source>
</evidence>
<dbReference type="PROSITE" id="PS50883">
    <property type="entry name" value="EAL"/>
    <property type="match status" value="1"/>
</dbReference>
<dbReference type="EC" id="3.1.4.52" evidence="6"/>
<dbReference type="AlphaFoldDB" id="A0A1U9Z6P1"/>
<accession>A0A1U9Z6P1</accession>
<dbReference type="SUPFAM" id="SSF55785">
    <property type="entry name" value="PYP-like sensor domain (PAS domain)"/>
    <property type="match status" value="2"/>
</dbReference>
<sequence>MAMFVVDPSTGSFLASNRAAQALYGWSREEFQALSVSDLNQMQQSKVADDLDQAVQLQRNYFEFSQRLKDGELREISMFSWPITEQGETVLMSVVLESRDAGRTYAIIDFNRMNLAFIFVLGILVATVLLLIFITFRRRRLVRELGRQHLLLRVMMDAIPDQIYFRRPDRQIVACNQAAAEFLGMPVEMIVGKSDRELFGQSEDSLLRQQVFGAIDERDHQVVQGEVTSPTGKKHTLEMFRAPVIDPSGKPFGTVSIWRDITDRRRNEERIEALAFYDPLTKLANRARAQEVLLDLLAAHRHAKQHMALAIFDLDNFAAVNSIFGHNIGDALLRATGRRLSNTIEAGSFAARLSSDEFLVLLTELGDDRTTALQTAQERIDRLHEKLSQKAFVNSHHITPSTCVGAVLVGPDAESANDELRRADLAMHNAKAKGRGSVSWFHDDMVDQLVSRFDLETALERALQTNGFSIYLQPIINRNASGRHFEALLRLDHPERGVISPGDFIDVAESTGLIVPIGAWVLEEACKMLSEYPDLHLSVNVSVQQFLQEDFVDQLTALLERYDFAPNHLTLEMTESLMIANFEITLSQLMAIRDLKIRLSIDDFGTGYSALLYLKQLPLDELKIDQSFISGVPHDSNDTSLVELIITTAHHLGLVIVAEGVETPEQEEWLRRHGCESLQGFLFSRPQPIKHYLPSFH</sequence>
<gene>
    <name evidence="6" type="primary">gmr_4</name>
    <name evidence="6" type="ORF">Mame_04034</name>
</gene>
<dbReference type="InterPro" id="IPR043128">
    <property type="entry name" value="Rev_trsase/Diguanyl_cyclase"/>
</dbReference>
<dbReference type="OrthoDB" id="9814202at2"/>
<feature type="domain" description="GGDEF" evidence="5">
    <location>
        <begin position="305"/>
        <end position="443"/>
    </location>
</feature>
<dbReference type="InterPro" id="IPR013656">
    <property type="entry name" value="PAS_4"/>
</dbReference>
<keyword evidence="1" id="KW-1133">Transmembrane helix</keyword>
<feature type="domain" description="EAL" evidence="4">
    <location>
        <begin position="452"/>
        <end position="697"/>
    </location>
</feature>